<accession>A0A5N6YSI0</accession>
<reference evidence="2" key="1">
    <citation type="submission" date="2019-04" db="EMBL/GenBank/DDBJ databases">
        <title>Friends and foes A comparative genomics studyof 23 Aspergillus species from section Flavi.</title>
        <authorList>
            <consortium name="DOE Joint Genome Institute"/>
            <person name="Kjaerbolling I."/>
            <person name="Vesth T."/>
            <person name="Frisvad J.C."/>
            <person name="Nybo J.L."/>
            <person name="Theobald S."/>
            <person name="Kildgaard S."/>
            <person name="Isbrandt T."/>
            <person name="Kuo A."/>
            <person name="Sato A."/>
            <person name="Lyhne E.K."/>
            <person name="Kogle M.E."/>
            <person name="Wiebenga A."/>
            <person name="Kun R.S."/>
            <person name="Lubbers R.J."/>
            <person name="Makela M.R."/>
            <person name="Barry K."/>
            <person name="Chovatia M."/>
            <person name="Clum A."/>
            <person name="Daum C."/>
            <person name="Haridas S."/>
            <person name="He G."/>
            <person name="LaButti K."/>
            <person name="Lipzen A."/>
            <person name="Mondo S."/>
            <person name="Riley R."/>
            <person name="Salamov A."/>
            <person name="Simmons B.A."/>
            <person name="Magnuson J.K."/>
            <person name="Henrissat B."/>
            <person name="Mortensen U.H."/>
            <person name="Larsen T.O."/>
            <person name="Devries R.P."/>
            <person name="Grigoriev I.V."/>
            <person name="Machida M."/>
            <person name="Baker S.E."/>
            <person name="Andersen M.R."/>
        </authorList>
    </citation>
    <scope>NUCLEOTIDE SEQUENCE [LARGE SCALE GENOMIC DNA]</scope>
    <source>
        <strain evidence="2">CBS 553.77</strain>
    </source>
</reference>
<evidence type="ECO:0000313" key="1">
    <source>
        <dbReference type="EMBL" id="KAE8348381.1"/>
    </source>
</evidence>
<protein>
    <submittedName>
        <fullName evidence="1">Uncharacterized protein</fullName>
    </submittedName>
</protein>
<dbReference type="Proteomes" id="UP000327118">
    <property type="component" value="Unassembled WGS sequence"/>
</dbReference>
<keyword evidence="2" id="KW-1185">Reference proteome</keyword>
<dbReference type="EMBL" id="ML739524">
    <property type="protein sequence ID" value="KAE8348381.1"/>
    <property type="molecule type" value="Genomic_DNA"/>
</dbReference>
<sequence>MKQAVVGDSLTLLWCSAGRPTRCGILPDQRTACVWYDNHHHTTHNTRCLYSNTSTPVVPWEDPIGASSPVQFFLTM</sequence>
<name>A0A5N6YSI0_9EURO</name>
<proteinExistence type="predicted"/>
<evidence type="ECO:0000313" key="2">
    <source>
        <dbReference type="Proteomes" id="UP000327118"/>
    </source>
</evidence>
<gene>
    <name evidence="1" type="ORF">BDV28DRAFT_143624</name>
</gene>
<organism evidence="1 2">
    <name type="scientific">Aspergillus coremiiformis</name>
    <dbReference type="NCBI Taxonomy" id="138285"/>
    <lineage>
        <taxon>Eukaryota</taxon>
        <taxon>Fungi</taxon>
        <taxon>Dikarya</taxon>
        <taxon>Ascomycota</taxon>
        <taxon>Pezizomycotina</taxon>
        <taxon>Eurotiomycetes</taxon>
        <taxon>Eurotiomycetidae</taxon>
        <taxon>Eurotiales</taxon>
        <taxon>Aspergillaceae</taxon>
        <taxon>Aspergillus</taxon>
        <taxon>Aspergillus subgen. Circumdati</taxon>
    </lineage>
</organism>
<dbReference type="AlphaFoldDB" id="A0A5N6YSI0"/>